<reference evidence="2 3" key="1">
    <citation type="journal article" date="2018" name="Biotechnol. Adv.">
        <title>Improved genomic resources and new bioinformatic workflow for the carcinogenic parasite Clonorchis sinensis: Biotechnological implications.</title>
        <authorList>
            <person name="Wang D."/>
            <person name="Korhonen P.K."/>
            <person name="Gasser R.B."/>
            <person name="Young N.D."/>
        </authorList>
    </citation>
    <scope>NUCLEOTIDE SEQUENCE [LARGE SCALE GENOMIC DNA]</scope>
    <source>
        <strain evidence="2">Cs-k2</strain>
    </source>
</reference>
<evidence type="ECO:0000256" key="1">
    <source>
        <dbReference type="SAM" id="Phobius"/>
    </source>
</evidence>
<accession>A0A8T1LXY7</accession>
<feature type="transmembrane region" description="Helical" evidence="1">
    <location>
        <begin position="547"/>
        <end position="570"/>
    </location>
</feature>
<dbReference type="OrthoDB" id="6237283at2759"/>
<gene>
    <name evidence="2" type="ORF">CSKR_109787</name>
</gene>
<name>A0A8T1LXY7_CLOSI</name>
<evidence type="ECO:0000313" key="2">
    <source>
        <dbReference type="EMBL" id="KAG5441502.1"/>
    </source>
</evidence>
<evidence type="ECO:0000313" key="3">
    <source>
        <dbReference type="Proteomes" id="UP000286415"/>
    </source>
</evidence>
<comment type="caution">
    <text evidence="2">The sequence shown here is derived from an EMBL/GenBank/DDBJ whole genome shotgun (WGS) entry which is preliminary data.</text>
</comment>
<organism evidence="2 3">
    <name type="scientific">Clonorchis sinensis</name>
    <name type="common">Chinese liver fluke</name>
    <dbReference type="NCBI Taxonomy" id="79923"/>
    <lineage>
        <taxon>Eukaryota</taxon>
        <taxon>Metazoa</taxon>
        <taxon>Spiralia</taxon>
        <taxon>Lophotrochozoa</taxon>
        <taxon>Platyhelminthes</taxon>
        <taxon>Trematoda</taxon>
        <taxon>Digenea</taxon>
        <taxon>Opisthorchiida</taxon>
        <taxon>Opisthorchiata</taxon>
        <taxon>Opisthorchiidae</taxon>
        <taxon>Clonorchis</taxon>
    </lineage>
</organism>
<reference evidence="2 3" key="2">
    <citation type="journal article" date="2021" name="Genomics">
        <title>High-quality reference genome for Clonorchis sinensis.</title>
        <authorList>
            <person name="Young N.D."/>
            <person name="Stroehlein A.J."/>
            <person name="Kinkar L."/>
            <person name="Wang T."/>
            <person name="Sohn W.M."/>
            <person name="Chang B.C.H."/>
            <person name="Kaur P."/>
            <person name="Weisz D."/>
            <person name="Dudchenko O."/>
            <person name="Aiden E.L."/>
            <person name="Korhonen P.K."/>
            <person name="Gasser R.B."/>
        </authorList>
    </citation>
    <scope>NUCLEOTIDE SEQUENCE [LARGE SCALE GENOMIC DNA]</scope>
    <source>
        <strain evidence="2">Cs-k2</strain>
    </source>
</reference>
<dbReference type="EMBL" id="NIRI02000077">
    <property type="protein sequence ID" value="KAG5441502.1"/>
    <property type="molecule type" value="Genomic_DNA"/>
</dbReference>
<protein>
    <submittedName>
        <fullName evidence="2">Uncharacterized protein</fullName>
    </submittedName>
</protein>
<keyword evidence="1" id="KW-0472">Membrane</keyword>
<dbReference type="Proteomes" id="UP000286415">
    <property type="component" value="Unassembled WGS sequence"/>
</dbReference>
<dbReference type="AlphaFoldDB" id="A0A8T1LXY7"/>
<proteinExistence type="predicted"/>
<sequence>MPPEGSTRAGILPGCPSLDRGSREAEVGFEPRTFRLCYATGYCRLAIASRIMITLAFLLVVLGCCLGNQSPHAPVLSSGKVIGTVITACNNLTFHTPPGDPYPTRSGKHVWLHDSHTPCLSDSSEALDYCRKVYTAIYPELIVDHVVVDPFKIIPDFLPWFPSNASSSIRVYLCLGPVPQNASDVHLTSKPTIHPTTETPSPPIHHRLPTLVDMHRVYFAEQFHHLWNVTHSNVSQIISRLVQRTKGLFKLYPSNPQLVQYTVSQMLKDAHERLQEIWAAEEREWSVLEQNQHEDLASQMGSDEWAGENMFAFALQESHPDLGRVQDALAVLLSKLADSVSEEVRHLKSVHNRQPWLLRLDSPTNWTDNVTLGVTNLEQIHQVLLKHVRVATLAINAFHSIMAQQARAHPTGSPPSGFRYKPTLVASYDRLQANLFEAQRLLNQAKSTLLGSLASRMNSILSHLNATLKQHPSVTNISLSEWVKSKHHAELAYIDLLVAQLLTPYVASVDLPVTEDQAKFIWQPVANPFEKRTSLDATDDTKWSRDYIFILLTVAVCSASILCTFLFCLIRLVRTASHSDAESRRRARLRSLVSRGGRKLKHLVDKSQQKWISGTSTVWKVGPRVVLVSTDQTTNLHSAGQHVNVQCQPPPKEVKIHGYMNPTCPTQRG</sequence>
<keyword evidence="1" id="KW-1133">Transmembrane helix</keyword>
<keyword evidence="3" id="KW-1185">Reference proteome</keyword>
<keyword evidence="1" id="KW-0812">Transmembrane</keyword>